<evidence type="ECO:0000259" key="2">
    <source>
        <dbReference type="Pfam" id="PF05686"/>
    </source>
</evidence>
<name>A0A382VY46_9ZZZZ</name>
<accession>A0A382VY46</accession>
<evidence type="ECO:0000256" key="1">
    <source>
        <dbReference type="ARBA" id="ARBA00022679"/>
    </source>
</evidence>
<sequence>NGEFTSYPVLVFGKSVERRPDLIQIPSLYIINGRAKKRCLITRLMDRPYNLKMNKLCFFGASTGNPDTSKNQRIKAALWARNKQDMNIKITNWIQGASDNLKFRGIEEVIPHITLQNHFHPLKRISIRRQLLYKYLLTIDGNSTSWDRFIWQLFSNSLVFKLESPVTEFWYPLLEDRKNYVSVDLDTLSDIFHYYKNNHHEAQSINRISKILISKYILNPNFIKNYMKHLLILLSEKYSYTNSS</sequence>
<dbReference type="EMBL" id="UINC01155132">
    <property type="protein sequence ID" value="SVD50808.1"/>
    <property type="molecule type" value="Genomic_DNA"/>
</dbReference>
<protein>
    <recommendedName>
        <fullName evidence="2">Glycosyl transferase CAP10 domain-containing protein</fullName>
    </recommendedName>
</protein>
<dbReference type="InterPro" id="IPR051091">
    <property type="entry name" value="O-Glucosyltr/Glycosyltrsf_90"/>
</dbReference>
<keyword evidence="1" id="KW-0808">Transferase</keyword>
<evidence type="ECO:0000313" key="3">
    <source>
        <dbReference type="EMBL" id="SVD50808.1"/>
    </source>
</evidence>
<gene>
    <name evidence="3" type="ORF">METZ01_LOCUS403662</name>
</gene>
<organism evidence="3">
    <name type="scientific">marine metagenome</name>
    <dbReference type="NCBI Taxonomy" id="408172"/>
    <lineage>
        <taxon>unclassified sequences</taxon>
        <taxon>metagenomes</taxon>
        <taxon>ecological metagenomes</taxon>
    </lineage>
</organism>
<dbReference type="InterPro" id="IPR006598">
    <property type="entry name" value="CAP10"/>
</dbReference>
<dbReference type="AlphaFoldDB" id="A0A382VY46"/>
<feature type="domain" description="Glycosyl transferase CAP10" evidence="2">
    <location>
        <begin position="80"/>
        <end position="233"/>
    </location>
</feature>
<dbReference type="PANTHER" id="PTHR12203:SF35">
    <property type="entry name" value="PROTEIN O-GLUCOSYLTRANSFERASE 1"/>
    <property type="match status" value="1"/>
</dbReference>
<dbReference type="GO" id="GO:0016740">
    <property type="term" value="F:transferase activity"/>
    <property type="evidence" value="ECO:0007669"/>
    <property type="project" value="UniProtKB-KW"/>
</dbReference>
<reference evidence="3" key="1">
    <citation type="submission" date="2018-05" db="EMBL/GenBank/DDBJ databases">
        <authorList>
            <person name="Lanie J.A."/>
            <person name="Ng W.-L."/>
            <person name="Kazmierczak K.M."/>
            <person name="Andrzejewski T.M."/>
            <person name="Davidsen T.M."/>
            <person name="Wayne K.J."/>
            <person name="Tettelin H."/>
            <person name="Glass J.I."/>
            <person name="Rusch D."/>
            <person name="Podicherti R."/>
            <person name="Tsui H.-C.T."/>
            <person name="Winkler M.E."/>
        </authorList>
    </citation>
    <scope>NUCLEOTIDE SEQUENCE</scope>
</reference>
<proteinExistence type="predicted"/>
<feature type="non-terminal residue" evidence="3">
    <location>
        <position position="1"/>
    </location>
</feature>
<dbReference type="Pfam" id="PF05686">
    <property type="entry name" value="Glyco_transf_90"/>
    <property type="match status" value="1"/>
</dbReference>
<dbReference type="PANTHER" id="PTHR12203">
    <property type="entry name" value="KDEL LYS-ASP-GLU-LEU CONTAINING - RELATED"/>
    <property type="match status" value="1"/>
</dbReference>